<dbReference type="Proteomes" id="UP000184076">
    <property type="component" value="Unassembled WGS sequence"/>
</dbReference>
<feature type="non-terminal residue" evidence="1">
    <location>
        <position position="88"/>
    </location>
</feature>
<reference evidence="2" key="1">
    <citation type="submission" date="2016-11" db="EMBL/GenBank/DDBJ databases">
        <authorList>
            <person name="Varghese N."/>
            <person name="Submissions S."/>
        </authorList>
    </citation>
    <scope>NUCLEOTIDE SEQUENCE [LARGE SCALE GENOMIC DNA]</scope>
    <source>
        <strain evidence="2">DSM 9756</strain>
    </source>
</reference>
<keyword evidence="2" id="KW-1185">Reference proteome</keyword>
<accession>A0A1M5BQC5</accession>
<evidence type="ECO:0000313" key="1">
    <source>
        <dbReference type="EMBL" id="SHF44570.1"/>
    </source>
</evidence>
<sequence length="88" mass="10384">MDEAAIEVKQSHRERCKQLDAYRDYIVTLLRQFPNLSAAKVLYKLQQKDPGLKVSERSARRYVRRLKETVIQCQKRYYEPVVESVPGV</sequence>
<evidence type="ECO:0000313" key="2">
    <source>
        <dbReference type="Proteomes" id="UP000184076"/>
    </source>
</evidence>
<protein>
    <recommendedName>
        <fullName evidence="3">Transposase</fullName>
    </recommendedName>
</protein>
<dbReference type="AlphaFoldDB" id="A0A1M5BQC5"/>
<proteinExistence type="predicted"/>
<evidence type="ECO:0008006" key="3">
    <source>
        <dbReference type="Google" id="ProtNLM"/>
    </source>
</evidence>
<organism evidence="1 2">
    <name type="scientific">Desulfacinum infernum DSM 9756</name>
    <dbReference type="NCBI Taxonomy" id="1121391"/>
    <lineage>
        <taxon>Bacteria</taxon>
        <taxon>Pseudomonadati</taxon>
        <taxon>Thermodesulfobacteriota</taxon>
        <taxon>Syntrophobacteria</taxon>
        <taxon>Syntrophobacterales</taxon>
        <taxon>Syntrophobacteraceae</taxon>
        <taxon>Desulfacinum</taxon>
    </lineage>
</organism>
<gene>
    <name evidence="1" type="ORF">SAMN02745206_01981</name>
</gene>
<dbReference type="EMBL" id="FQVB01000018">
    <property type="protein sequence ID" value="SHF44570.1"/>
    <property type="molecule type" value="Genomic_DNA"/>
</dbReference>
<name>A0A1M5BQC5_9BACT</name>